<reference evidence="2 3" key="1">
    <citation type="submission" date="2022-05" db="EMBL/GenBank/DDBJ databases">
        <authorList>
            <consortium name="Genoscope - CEA"/>
            <person name="William W."/>
        </authorList>
    </citation>
    <scope>NUCLEOTIDE SEQUENCE [LARGE SCALE GENOMIC DNA]</scope>
</reference>
<protein>
    <submittedName>
        <fullName evidence="2">Uncharacterized protein</fullName>
    </submittedName>
</protein>
<proteinExistence type="predicted"/>
<name>A0ABN8T3C4_9CNID</name>
<sequence>MIQFSKPRKLVNRTNPGGRFMSTTMFDAREALIHGSVYDRQIPHAPMDPAAFHDAYSYTHDRMGYIGAERAIPPAAAARIPVPVGMFIPPVPPPHHNYFGQPLAGRMPHGRPVQQPRQRNQRNHHPHQPMAYAPHMPASQASQDASQPLSQGPLTQGGMSMSQPMASQPLSQPDLSQDSYLGDDFNLKSQADAVLSQDSTYQGERGGYMNSLPDYSQPNYASQY</sequence>
<keyword evidence="3" id="KW-1185">Reference proteome</keyword>
<evidence type="ECO:0000256" key="1">
    <source>
        <dbReference type="SAM" id="MobiDB-lite"/>
    </source>
</evidence>
<evidence type="ECO:0000313" key="2">
    <source>
        <dbReference type="EMBL" id="CAH3198770.1"/>
    </source>
</evidence>
<comment type="caution">
    <text evidence="2">The sequence shown here is derived from an EMBL/GenBank/DDBJ whole genome shotgun (WGS) entry which is preliminary data.</text>
</comment>
<feature type="compositionally biased region" description="Polar residues" evidence="1">
    <location>
        <begin position="139"/>
        <end position="179"/>
    </location>
</feature>
<dbReference type="EMBL" id="CALNXI010005888">
    <property type="protein sequence ID" value="CAH3198770.1"/>
    <property type="molecule type" value="Genomic_DNA"/>
</dbReference>
<dbReference type="Proteomes" id="UP001159427">
    <property type="component" value="Unassembled WGS sequence"/>
</dbReference>
<feature type="compositionally biased region" description="Polar residues" evidence="1">
    <location>
        <begin position="213"/>
        <end position="224"/>
    </location>
</feature>
<feature type="region of interest" description="Disordered" evidence="1">
    <location>
        <begin position="97"/>
        <end position="224"/>
    </location>
</feature>
<gene>
    <name evidence="2" type="ORF">PEVE_00036617</name>
</gene>
<evidence type="ECO:0000313" key="3">
    <source>
        <dbReference type="Proteomes" id="UP001159427"/>
    </source>
</evidence>
<accession>A0ABN8T3C4</accession>
<organism evidence="2 3">
    <name type="scientific">Porites evermanni</name>
    <dbReference type="NCBI Taxonomy" id="104178"/>
    <lineage>
        <taxon>Eukaryota</taxon>
        <taxon>Metazoa</taxon>
        <taxon>Cnidaria</taxon>
        <taxon>Anthozoa</taxon>
        <taxon>Hexacorallia</taxon>
        <taxon>Scleractinia</taxon>
        <taxon>Fungiina</taxon>
        <taxon>Poritidae</taxon>
        <taxon>Porites</taxon>
    </lineage>
</organism>